<accession>A0AAV4RJE0</accession>
<protein>
    <submittedName>
        <fullName evidence="1">Ribosomal RNA processing protein 1 B</fullName>
    </submittedName>
</protein>
<dbReference type="AlphaFoldDB" id="A0AAV4RJE0"/>
<evidence type="ECO:0000313" key="1">
    <source>
        <dbReference type="EMBL" id="GIY20649.1"/>
    </source>
</evidence>
<proteinExistence type="predicted"/>
<keyword evidence="2" id="KW-1185">Reference proteome</keyword>
<dbReference type="Proteomes" id="UP001054945">
    <property type="component" value="Unassembled WGS sequence"/>
</dbReference>
<sequence>MPNVRRKNMKTIYSIIKALEDYKNGINAFEKILESQHSNRKLRKRAIEKASLNLLEDEEEYRTAKKSFKRTRKSSKVIDA</sequence>
<organism evidence="1 2">
    <name type="scientific">Caerostris extrusa</name>
    <name type="common">Bark spider</name>
    <name type="synonym">Caerostris bankana</name>
    <dbReference type="NCBI Taxonomy" id="172846"/>
    <lineage>
        <taxon>Eukaryota</taxon>
        <taxon>Metazoa</taxon>
        <taxon>Ecdysozoa</taxon>
        <taxon>Arthropoda</taxon>
        <taxon>Chelicerata</taxon>
        <taxon>Arachnida</taxon>
        <taxon>Araneae</taxon>
        <taxon>Araneomorphae</taxon>
        <taxon>Entelegynae</taxon>
        <taxon>Araneoidea</taxon>
        <taxon>Araneidae</taxon>
        <taxon>Caerostris</taxon>
    </lineage>
</organism>
<name>A0AAV4RJE0_CAEEX</name>
<dbReference type="EMBL" id="BPLR01007916">
    <property type="protein sequence ID" value="GIY20649.1"/>
    <property type="molecule type" value="Genomic_DNA"/>
</dbReference>
<reference evidence="1 2" key="1">
    <citation type="submission" date="2021-06" db="EMBL/GenBank/DDBJ databases">
        <title>Caerostris extrusa draft genome.</title>
        <authorList>
            <person name="Kono N."/>
            <person name="Arakawa K."/>
        </authorList>
    </citation>
    <scope>NUCLEOTIDE SEQUENCE [LARGE SCALE GENOMIC DNA]</scope>
</reference>
<comment type="caution">
    <text evidence="1">The sequence shown here is derived from an EMBL/GenBank/DDBJ whole genome shotgun (WGS) entry which is preliminary data.</text>
</comment>
<evidence type="ECO:0000313" key="2">
    <source>
        <dbReference type="Proteomes" id="UP001054945"/>
    </source>
</evidence>
<gene>
    <name evidence="1" type="primary">Rrp1b</name>
    <name evidence="1" type="ORF">CEXT_207111</name>
</gene>